<evidence type="ECO:0000256" key="3">
    <source>
        <dbReference type="ARBA" id="ARBA00022722"/>
    </source>
</evidence>
<protein>
    <recommendedName>
        <fullName evidence="6">Ribonuclease P protein component 1</fullName>
        <shortName evidence="6">RNase P component 1</shortName>
        <ecNumber evidence="6">3.1.26.5</ecNumber>
    </recommendedName>
    <alternativeName>
        <fullName evidence="6">Rpp29</fullName>
    </alternativeName>
</protein>
<dbReference type="Gene3D" id="2.30.30.210">
    <property type="entry name" value="Ribonuclease P/MRP, subunit p29"/>
    <property type="match status" value="1"/>
</dbReference>
<dbReference type="SMART" id="SM00538">
    <property type="entry name" value="POP4"/>
    <property type="match status" value="1"/>
</dbReference>
<proteinExistence type="inferred from homology"/>
<keyword evidence="4 6" id="KW-0255">Endonuclease</keyword>
<evidence type="ECO:0000256" key="1">
    <source>
        <dbReference type="ARBA" id="ARBA00022490"/>
    </source>
</evidence>
<dbReference type="InterPro" id="IPR002730">
    <property type="entry name" value="Rpp29/RNP1"/>
</dbReference>
<dbReference type="GO" id="GO:0005737">
    <property type="term" value="C:cytoplasm"/>
    <property type="evidence" value="ECO:0007669"/>
    <property type="project" value="UniProtKB-SubCell"/>
</dbReference>
<dbReference type="SUPFAM" id="SSF101744">
    <property type="entry name" value="Rof/RNase P subunit-like"/>
    <property type="match status" value="1"/>
</dbReference>
<gene>
    <name evidence="6" type="primary">rnp1</name>
    <name evidence="7" type="ORF">ENU21_03885</name>
</gene>
<evidence type="ECO:0000313" key="7">
    <source>
        <dbReference type="EMBL" id="HGM46878.1"/>
    </source>
</evidence>
<sequence>MRITPRNLLNHELIGLEAEVVESSDKNLVGVKGLILDETKYTLLIGQPGGRKRRVLKHVAVFRITLPDGTKVRVDGKVLVGRPEERLKREYYRW</sequence>
<comment type="similarity">
    <text evidence="6">Belongs to the eukaryotic/archaeal RNase P protein component 1 family.</text>
</comment>
<comment type="catalytic activity">
    <reaction evidence="6">
        <text>Endonucleolytic cleavage of RNA, removing 5'-extranucleotides from tRNA precursor.</text>
        <dbReference type="EC" id="3.1.26.5"/>
    </reaction>
</comment>
<dbReference type="InterPro" id="IPR036980">
    <property type="entry name" value="RNase_P/MRP_Rpp29_sf"/>
</dbReference>
<comment type="subunit">
    <text evidence="6">Consists of a catalytic RNA component and at least 4-5 protein subunits.</text>
</comment>
<dbReference type="GO" id="GO:0003723">
    <property type="term" value="F:RNA binding"/>
    <property type="evidence" value="ECO:0007669"/>
    <property type="project" value="InterPro"/>
</dbReference>
<evidence type="ECO:0000256" key="6">
    <source>
        <dbReference type="HAMAP-Rule" id="MF_00754"/>
    </source>
</evidence>
<dbReference type="EC" id="3.1.26.5" evidence="6"/>
<comment type="function">
    <text evidence="6">Part of ribonuclease P, a protein complex that generates mature tRNA molecules by cleaving their 5'-ends.</text>
</comment>
<comment type="subcellular location">
    <subcellularLocation>
        <location evidence="6">Cytoplasm</location>
    </subcellularLocation>
</comment>
<dbReference type="EMBL" id="DTBQ01000105">
    <property type="protein sequence ID" value="HGM46878.1"/>
    <property type="molecule type" value="Genomic_DNA"/>
</dbReference>
<evidence type="ECO:0000256" key="2">
    <source>
        <dbReference type="ARBA" id="ARBA00022694"/>
    </source>
</evidence>
<dbReference type="NCBIfam" id="NF046110">
    <property type="entry name" value="RNaseP1Mthb"/>
    <property type="match status" value="1"/>
</dbReference>
<dbReference type="GO" id="GO:0004526">
    <property type="term" value="F:ribonuclease P activity"/>
    <property type="evidence" value="ECO:0007669"/>
    <property type="project" value="UniProtKB-UniRule"/>
</dbReference>
<accession>A0A7C4D532</accession>
<dbReference type="InterPro" id="IPR023534">
    <property type="entry name" value="Rof/RNase_P-like"/>
</dbReference>
<dbReference type="HAMAP" id="MF_00754">
    <property type="entry name" value="RNase_P_1"/>
    <property type="match status" value="1"/>
</dbReference>
<name>A0A7C4D532_THEPE</name>
<keyword evidence="2 6" id="KW-0819">tRNA processing</keyword>
<keyword evidence="5 6" id="KW-0378">Hydrolase</keyword>
<dbReference type="InterPro" id="IPR023538">
    <property type="entry name" value="RNP1"/>
</dbReference>
<evidence type="ECO:0000256" key="5">
    <source>
        <dbReference type="ARBA" id="ARBA00022801"/>
    </source>
</evidence>
<comment type="caution">
    <text evidence="7">The sequence shown here is derived from an EMBL/GenBank/DDBJ whole genome shotgun (WGS) entry which is preliminary data.</text>
</comment>
<dbReference type="GO" id="GO:0001682">
    <property type="term" value="P:tRNA 5'-leader removal"/>
    <property type="evidence" value="ECO:0007669"/>
    <property type="project" value="UniProtKB-UniRule"/>
</dbReference>
<evidence type="ECO:0000256" key="4">
    <source>
        <dbReference type="ARBA" id="ARBA00022759"/>
    </source>
</evidence>
<dbReference type="Pfam" id="PF01868">
    <property type="entry name" value="RNase_P-MRP_p29"/>
    <property type="match status" value="1"/>
</dbReference>
<keyword evidence="3 6" id="KW-0540">Nuclease</keyword>
<keyword evidence="1 6" id="KW-0963">Cytoplasm</keyword>
<reference evidence="7" key="1">
    <citation type="journal article" date="2020" name="mSystems">
        <title>Genome- and Community-Level Interaction Insights into Carbon Utilization and Element Cycling Functions of Hydrothermarchaeota in Hydrothermal Sediment.</title>
        <authorList>
            <person name="Zhou Z."/>
            <person name="Liu Y."/>
            <person name="Xu W."/>
            <person name="Pan J."/>
            <person name="Luo Z.H."/>
            <person name="Li M."/>
        </authorList>
    </citation>
    <scope>NUCLEOTIDE SEQUENCE</scope>
    <source>
        <strain evidence="7">SpSt-649</strain>
    </source>
</reference>
<dbReference type="GO" id="GO:0030677">
    <property type="term" value="C:ribonuclease P complex"/>
    <property type="evidence" value="ECO:0007669"/>
    <property type="project" value="UniProtKB-UniRule"/>
</dbReference>
<dbReference type="AlphaFoldDB" id="A0A7C4D532"/>
<organism evidence="7">
    <name type="scientific">Thermofilum pendens</name>
    <dbReference type="NCBI Taxonomy" id="2269"/>
    <lineage>
        <taxon>Archaea</taxon>
        <taxon>Thermoproteota</taxon>
        <taxon>Thermoprotei</taxon>
        <taxon>Thermofilales</taxon>
        <taxon>Thermofilaceae</taxon>
        <taxon>Thermofilum</taxon>
    </lineage>
</organism>